<dbReference type="InterPro" id="IPR008279">
    <property type="entry name" value="PEP-util_enz_mobile_dom"/>
</dbReference>
<feature type="domain" description="HPr" evidence="16">
    <location>
        <begin position="189"/>
        <end position="282"/>
    </location>
</feature>
<evidence type="ECO:0000256" key="3">
    <source>
        <dbReference type="ARBA" id="ARBA00004496"/>
    </source>
</evidence>
<dbReference type="PANTHER" id="PTHR46244:SF6">
    <property type="entry name" value="PHOSPHOENOLPYRUVATE-PROTEIN PHOSPHOTRANSFERASE"/>
    <property type="match status" value="1"/>
</dbReference>
<evidence type="ECO:0000256" key="2">
    <source>
        <dbReference type="ARBA" id="ARBA00001946"/>
    </source>
</evidence>
<evidence type="ECO:0000259" key="15">
    <source>
        <dbReference type="PROSITE" id="PS51093"/>
    </source>
</evidence>
<sequence>MSLPGNPFPGNGVSMSPIMNVITFKSPLSGWCAGLDDNPDPVFSGGTLGQGVSIDPTGGRVVAPFDGQVVAVPDSRHAVSLRADNGVECLVHVGIDTVSLAGRGFEALVVAGDRVTTGQVLLTFDPDLLARSAPSLRTPVLVLNAPGVGLRAVRDPGPVSEGDALFEVVMGEDAVIDPAVSQANGSAVEPDEVLELRTGLEHGIHARPAGLLGGTLDAMDARVRLVSAAGRGADVTSPVALMGLGIRRGDVVRIEASGADAAAAIEAVAAFLEPLDASSDESHSQADFELTPEPELHAPEPGSRLPALVASAGLATGVAAVLDFGGEPALAGPEGTPEQERAALDTAIAALAEHLQRQSTTAEGEAAEVAGAHHALVRDPGLLADARSAIEAGHSAAEAWWQATQDAAARLAALDDARLRERVDDLRDIGLQAVDILAGKAPGAALSLPEGAVVLADNLLPSQLMAIEPAAPVAICLAEGGVTSHVALLASARGLPMLVGAGPRLLAIADGTPLCVDAENGEILVAPPEDALAAFAGHVRSEQRVARDALAQAHLPGMTADGVAVAVQANLAGVGEAAAAVEAGAEGCGLLRTEFLFMSRGTAPSVEQQRHELQAIVDALGDRPLVVRTLDAGADKPIDYLDQAAEDNPALGERGIRLQLARPALLDAQLEALLRVESPQPLRVMLPMVTGADEVAAVRERVVALRERLGLAAELRLGIMVETPAAAVTAQRLARHVDFFSIGTNDLAQYTLCMDRLSPGLAKQLDALHPAVLAMVAMTAQAGRDAGIEVSVCGAAAADLQAVPVLVGLGVRKLSVPQARVARVKAALRGVSIPDCEQLATAALACESAAAVRGQVRAWQASTGGNR</sequence>
<evidence type="ECO:0000313" key="17">
    <source>
        <dbReference type="EMBL" id="KAA9132777.1"/>
    </source>
</evidence>
<dbReference type="GO" id="GO:0046872">
    <property type="term" value="F:metal ion binding"/>
    <property type="evidence" value="ECO:0007669"/>
    <property type="project" value="UniProtKB-KW"/>
</dbReference>
<dbReference type="Gene3D" id="3.50.30.10">
    <property type="entry name" value="Phosphohistidine domain"/>
    <property type="match status" value="1"/>
</dbReference>
<keyword evidence="9 17" id="KW-0808">Transferase</keyword>
<accession>A0A5N0TF82</accession>
<dbReference type="GO" id="GO:0005737">
    <property type="term" value="C:cytoplasm"/>
    <property type="evidence" value="ECO:0007669"/>
    <property type="project" value="UniProtKB-SubCell"/>
</dbReference>
<dbReference type="PANTHER" id="PTHR46244">
    <property type="entry name" value="PHOSPHOENOLPYRUVATE-PROTEIN PHOSPHOTRANSFERASE"/>
    <property type="match status" value="1"/>
</dbReference>
<evidence type="ECO:0000313" key="18">
    <source>
        <dbReference type="Proteomes" id="UP000325372"/>
    </source>
</evidence>
<keyword evidence="18" id="KW-1185">Reference proteome</keyword>
<evidence type="ECO:0000256" key="13">
    <source>
        <dbReference type="ARBA" id="ARBA00022842"/>
    </source>
</evidence>
<dbReference type="Gene3D" id="1.10.274.10">
    <property type="entry name" value="PtsI, HPr-binding domain"/>
    <property type="match status" value="1"/>
</dbReference>
<dbReference type="EMBL" id="VYXP01000003">
    <property type="protein sequence ID" value="KAA9132777.1"/>
    <property type="molecule type" value="Genomic_DNA"/>
</dbReference>
<evidence type="ECO:0000256" key="5">
    <source>
        <dbReference type="ARBA" id="ARBA00012232"/>
    </source>
</evidence>
<evidence type="ECO:0000256" key="9">
    <source>
        <dbReference type="ARBA" id="ARBA00022679"/>
    </source>
</evidence>
<dbReference type="Pfam" id="PF00358">
    <property type="entry name" value="PTS_EIIA_1"/>
    <property type="match status" value="1"/>
</dbReference>
<keyword evidence="17" id="KW-0670">Pyruvate</keyword>
<gene>
    <name evidence="17" type="primary">ptsP</name>
    <name evidence="17" type="ORF">F3N42_06090</name>
</gene>
<feature type="region of interest" description="Disordered" evidence="14">
    <location>
        <begin position="276"/>
        <end position="303"/>
    </location>
</feature>
<evidence type="ECO:0000256" key="6">
    <source>
        <dbReference type="ARBA" id="ARBA00022448"/>
    </source>
</evidence>
<dbReference type="Gene3D" id="2.70.70.10">
    <property type="entry name" value="Glucose Permease (Domain IIA)"/>
    <property type="match status" value="1"/>
</dbReference>
<dbReference type="Pfam" id="PF00381">
    <property type="entry name" value="PTS-HPr"/>
    <property type="match status" value="1"/>
</dbReference>
<dbReference type="SUPFAM" id="SSF47831">
    <property type="entry name" value="Enzyme I of the PEP:sugar phosphotransferase system HPr-binding (sub)domain"/>
    <property type="match status" value="1"/>
</dbReference>
<dbReference type="EC" id="2.7.3.9" evidence="5"/>
<evidence type="ECO:0000256" key="10">
    <source>
        <dbReference type="ARBA" id="ARBA00022683"/>
    </source>
</evidence>
<evidence type="ECO:0000256" key="12">
    <source>
        <dbReference type="ARBA" id="ARBA00022777"/>
    </source>
</evidence>
<evidence type="ECO:0000256" key="1">
    <source>
        <dbReference type="ARBA" id="ARBA00000683"/>
    </source>
</evidence>
<dbReference type="InterPro" id="IPR000121">
    <property type="entry name" value="PEP_util_C"/>
</dbReference>
<comment type="caution">
    <text evidence="17">The sequence shown here is derived from an EMBL/GenBank/DDBJ whole genome shotgun (WGS) entry which is preliminary data.</text>
</comment>
<comment type="cofactor">
    <cofactor evidence="2">
        <name>Mg(2+)</name>
        <dbReference type="ChEBI" id="CHEBI:18420"/>
    </cofactor>
</comment>
<feature type="domain" description="PTS EIIA type-1" evidence="15">
    <location>
        <begin position="40"/>
        <end position="144"/>
    </location>
</feature>
<dbReference type="PROSITE" id="PS51350">
    <property type="entry name" value="PTS_HPR_DOM"/>
    <property type="match status" value="1"/>
</dbReference>
<dbReference type="InterPro" id="IPR008731">
    <property type="entry name" value="PTS_EIN"/>
</dbReference>
<dbReference type="Pfam" id="PF00391">
    <property type="entry name" value="PEP-utilizers"/>
    <property type="match status" value="1"/>
</dbReference>
<proteinExistence type="inferred from homology"/>
<dbReference type="Pfam" id="PF05524">
    <property type="entry name" value="PEP-utilisers_N"/>
    <property type="match status" value="1"/>
</dbReference>
<comment type="subcellular location">
    <subcellularLocation>
        <location evidence="3">Cytoplasm</location>
    </subcellularLocation>
</comment>
<dbReference type="Pfam" id="PF02896">
    <property type="entry name" value="PEP-utilizers_C"/>
    <property type="match status" value="1"/>
</dbReference>
<keyword evidence="6" id="KW-0813">Transport</keyword>
<dbReference type="InterPro" id="IPR015813">
    <property type="entry name" value="Pyrv/PenolPyrv_kinase-like_dom"/>
</dbReference>
<keyword evidence="8" id="KW-0762">Sugar transport</keyword>
<dbReference type="PRINTS" id="PR00107">
    <property type="entry name" value="PHOSPHOCPHPR"/>
</dbReference>
<dbReference type="InterPro" id="IPR006318">
    <property type="entry name" value="PTS_EI-like"/>
</dbReference>
<protein>
    <recommendedName>
        <fullName evidence="5">phosphoenolpyruvate--protein phosphotransferase</fullName>
        <ecNumber evidence="5">2.7.3.9</ecNumber>
    </recommendedName>
</protein>
<dbReference type="GO" id="GO:0016301">
    <property type="term" value="F:kinase activity"/>
    <property type="evidence" value="ECO:0007669"/>
    <property type="project" value="UniProtKB-KW"/>
</dbReference>
<keyword evidence="11" id="KW-0479">Metal-binding</keyword>
<dbReference type="NCBIfam" id="TIGR01417">
    <property type="entry name" value="PTS_I_fam"/>
    <property type="match status" value="1"/>
</dbReference>
<dbReference type="AlphaFoldDB" id="A0A5N0TF82"/>
<dbReference type="PROSITE" id="PS51093">
    <property type="entry name" value="PTS_EIIA_TYPE_1"/>
    <property type="match status" value="1"/>
</dbReference>
<evidence type="ECO:0000256" key="7">
    <source>
        <dbReference type="ARBA" id="ARBA00022490"/>
    </source>
</evidence>
<dbReference type="Proteomes" id="UP000325372">
    <property type="component" value="Unassembled WGS sequence"/>
</dbReference>
<dbReference type="GO" id="GO:0008965">
    <property type="term" value="F:phosphoenolpyruvate-protein phosphotransferase activity"/>
    <property type="evidence" value="ECO:0007669"/>
    <property type="project" value="UniProtKB-EC"/>
</dbReference>
<dbReference type="PRINTS" id="PR01736">
    <property type="entry name" value="PHPHTRNFRASE"/>
</dbReference>
<evidence type="ECO:0000256" key="8">
    <source>
        <dbReference type="ARBA" id="ARBA00022597"/>
    </source>
</evidence>
<reference evidence="17 18" key="1">
    <citation type="submission" date="2019-09" db="EMBL/GenBank/DDBJ databases">
        <title>Wenzhouxiangella sp. Genome sequencing and assembly.</title>
        <authorList>
            <person name="Zhang R."/>
        </authorList>
    </citation>
    <scope>NUCLEOTIDE SEQUENCE [LARGE SCALE GENOMIC DNA]</scope>
    <source>
        <strain evidence="17 18">W260</strain>
    </source>
</reference>
<dbReference type="Gene3D" id="3.20.20.60">
    <property type="entry name" value="Phosphoenolpyruvate-binding domains"/>
    <property type="match status" value="1"/>
</dbReference>
<dbReference type="SUPFAM" id="SSF51621">
    <property type="entry name" value="Phosphoenolpyruvate/pyruvate domain"/>
    <property type="match status" value="1"/>
</dbReference>
<dbReference type="SUPFAM" id="SSF52009">
    <property type="entry name" value="Phosphohistidine domain"/>
    <property type="match status" value="1"/>
</dbReference>
<dbReference type="InterPro" id="IPR050499">
    <property type="entry name" value="PEP-utilizing_PTS_enzyme"/>
</dbReference>
<comment type="catalytic activity">
    <reaction evidence="1">
        <text>L-histidyl-[protein] + phosphoenolpyruvate = N(pros)-phospho-L-histidyl-[protein] + pyruvate</text>
        <dbReference type="Rhea" id="RHEA:23880"/>
        <dbReference type="Rhea" id="RHEA-COMP:9745"/>
        <dbReference type="Rhea" id="RHEA-COMP:9746"/>
        <dbReference type="ChEBI" id="CHEBI:15361"/>
        <dbReference type="ChEBI" id="CHEBI:29979"/>
        <dbReference type="ChEBI" id="CHEBI:58702"/>
        <dbReference type="ChEBI" id="CHEBI:64837"/>
        <dbReference type="EC" id="2.7.3.9"/>
    </reaction>
</comment>
<dbReference type="GO" id="GO:0009401">
    <property type="term" value="P:phosphoenolpyruvate-dependent sugar phosphotransferase system"/>
    <property type="evidence" value="ECO:0007669"/>
    <property type="project" value="UniProtKB-KW"/>
</dbReference>
<evidence type="ECO:0000256" key="14">
    <source>
        <dbReference type="SAM" id="MobiDB-lite"/>
    </source>
</evidence>
<dbReference type="SUPFAM" id="SSF55594">
    <property type="entry name" value="HPr-like"/>
    <property type="match status" value="1"/>
</dbReference>
<dbReference type="InterPro" id="IPR035895">
    <property type="entry name" value="HPr-like_sf"/>
</dbReference>
<dbReference type="InterPro" id="IPR000032">
    <property type="entry name" value="HPr-like"/>
</dbReference>
<evidence type="ECO:0000259" key="16">
    <source>
        <dbReference type="PROSITE" id="PS51350"/>
    </source>
</evidence>
<keyword evidence="13" id="KW-0460">Magnesium</keyword>
<dbReference type="InterPro" id="IPR001127">
    <property type="entry name" value="PTS_EIIA_1_perm"/>
</dbReference>
<dbReference type="InterPro" id="IPR040442">
    <property type="entry name" value="Pyrv_kinase-like_dom_sf"/>
</dbReference>
<dbReference type="InterPro" id="IPR036637">
    <property type="entry name" value="Phosphohistidine_dom_sf"/>
</dbReference>
<dbReference type="NCBIfam" id="TIGR00830">
    <property type="entry name" value="PTBA"/>
    <property type="match status" value="1"/>
</dbReference>
<organism evidence="17 18">
    <name type="scientific">Marinihelvus fidelis</name>
    <dbReference type="NCBI Taxonomy" id="2613842"/>
    <lineage>
        <taxon>Bacteria</taxon>
        <taxon>Pseudomonadati</taxon>
        <taxon>Pseudomonadota</taxon>
        <taxon>Gammaproteobacteria</taxon>
        <taxon>Chromatiales</taxon>
        <taxon>Wenzhouxiangellaceae</taxon>
        <taxon>Marinihelvus</taxon>
    </lineage>
</organism>
<dbReference type="InterPro" id="IPR036618">
    <property type="entry name" value="PtsI_HPr-bd_sf"/>
</dbReference>
<keyword evidence="10" id="KW-0598">Phosphotransferase system</keyword>
<evidence type="ECO:0000256" key="4">
    <source>
        <dbReference type="ARBA" id="ARBA00007837"/>
    </source>
</evidence>
<comment type="similarity">
    <text evidence="4">Belongs to the PEP-utilizing enzyme family.</text>
</comment>
<evidence type="ECO:0000256" key="11">
    <source>
        <dbReference type="ARBA" id="ARBA00022723"/>
    </source>
</evidence>
<keyword evidence="7" id="KW-0963">Cytoplasm</keyword>
<dbReference type="SUPFAM" id="SSF51261">
    <property type="entry name" value="Duplicated hybrid motif"/>
    <property type="match status" value="1"/>
</dbReference>
<dbReference type="Gene3D" id="3.30.1340.10">
    <property type="entry name" value="HPr-like"/>
    <property type="match status" value="1"/>
</dbReference>
<name>A0A5N0TF82_9GAMM</name>
<keyword evidence="12" id="KW-0418">Kinase</keyword>
<dbReference type="InterPro" id="IPR011055">
    <property type="entry name" value="Dup_hybrid_motif"/>
</dbReference>